<feature type="compositionally biased region" description="Acidic residues" evidence="7">
    <location>
        <begin position="90"/>
        <end position="101"/>
    </location>
</feature>
<keyword evidence="1" id="KW-0507">mRNA processing</keyword>
<evidence type="ECO:0000256" key="1">
    <source>
        <dbReference type="ARBA" id="ARBA00022664"/>
    </source>
</evidence>
<feature type="domain" description="SURP motif" evidence="8">
    <location>
        <begin position="404"/>
        <end position="446"/>
    </location>
</feature>
<dbReference type="SUPFAM" id="SSF109905">
    <property type="entry name" value="Surp module (SWAP domain)"/>
    <property type="match status" value="2"/>
</dbReference>
<dbReference type="InterPro" id="IPR019147">
    <property type="entry name" value="SWAP_N_domain"/>
</dbReference>
<feature type="compositionally biased region" description="Polar residues" evidence="7">
    <location>
        <begin position="748"/>
        <end position="759"/>
    </location>
</feature>
<feature type="region of interest" description="Disordered" evidence="7">
    <location>
        <begin position="164"/>
        <end position="183"/>
    </location>
</feature>
<dbReference type="AlphaFoldDB" id="I0YJD2"/>
<feature type="region of interest" description="Disordered" evidence="7">
    <location>
        <begin position="571"/>
        <end position="674"/>
    </location>
</feature>
<dbReference type="Gene3D" id="1.10.10.790">
    <property type="entry name" value="Surp module"/>
    <property type="match status" value="2"/>
</dbReference>
<dbReference type="RefSeq" id="XP_005643045.1">
    <property type="nucleotide sequence ID" value="XM_005642988.1"/>
</dbReference>
<evidence type="ECO:0000256" key="2">
    <source>
        <dbReference type="ARBA" id="ARBA00022737"/>
    </source>
</evidence>
<evidence type="ECO:0000256" key="4">
    <source>
        <dbReference type="ARBA" id="ARBA00023015"/>
    </source>
</evidence>
<keyword evidence="6" id="KW-0508">mRNA splicing</keyword>
<evidence type="ECO:0000256" key="3">
    <source>
        <dbReference type="ARBA" id="ARBA00022884"/>
    </source>
</evidence>
<evidence type="ECO:0000259" key="8">
    <source>
        <dbReference type="PROSITE" id="PS50128"/>
    </source>
</evidence>
<feature type="compositionally biased region" description="Basic and acidic residues" evidence="7">
    <location>
        <begin position="842"/>
        <end position="851"/>
    </location>
</feature>
<dbReference type="STRING" id="574566.I0YJD2"/>
<keyword evidence="3" id="KW-0694">RNA-binding</keyword>
<dbReference type="InterPro" id="IPR040397">
    <property type="entry name" value="SWAP"/>
</dbReference>
<dbReference type="InterPro" id="IPR035967">
    <property type="entry name" value="SWAP/Surp_sf"/>
</dbReference>
<name>I0YJD2_COCSC</name>
<proteinExistence type="predicted"/>
<dbReference type="GO" id="GO:0000395">
    <property type="term" value="P:mRNA 5'-splice site recognition"/>
    <property type="evidence" value="ECO:0007669"/>
    <property type="project" value="TreeGrafter"/>
</dbReference>
<dbReference type="eggNOG" id="KOG1847">
    <property type="taxonomic scope" value="Eukaryota"/>
</dbReference>
<feature type="region of interest" description="Disordered" evidence="7">
    <location>
        <begin position="258"/>
        <end position="285"/>
    </location>
</feature>
<feature type="compositionally biased region" description="Basic and acidic residues" evidence="7">
    <location>
        <begin position="793"/>
        <end position="834"/>
    </location>
</feature>
<dbReference type="SMART" id="SM01141">
    <property type="entry name" value="DRY_EERY"/>
    <property type="match status" value="1"/>
</dbReference>
<evidence type="ECO:0000313" key="10">
    <source>
        <dbReference type="Proteomes" id="UP000007264"/>
    </source>
</evidence>
<accession>I0YJD2</accession>
<feature type="region of interest" description="Disordered" evidence="7">
    <location>
        <begin position="303"/>
        <end position="338"/>
    </location>
</feature>
<dbReference type="OrthoDB" id="5836667at2759"/>
<feature type="region of interest" description="Disordered" evidence="7">
    <location>
        <begin position="120"/>
        <end position="152"/>
    </location>
</feature>
<feature type="compositionally biased region" description="Low complexity" evidence="7">
    <location>
        <begin position="585"/>
        <end position="609"/>
    </location>
</feature>
<keyword evidence="5" id="KW-0804">Transcription</keyword>
<dbReference type="Pfam" id="PF09750">
    <property type="entry name" value="DRY_EERY"/>
    <property type="match status" value="1"/>
</dbReference>
<evidence type="ECO:0000313" key="9">
    <source>
        <dbReference type="EMBL" id="EIE18501.1"/>
    </source>
</evidence>
<feature type="compositionally biased region" description="Basic and acidic residues" evidence="7">
    <location>
        <begin position="483"/>
        <end position="496"/>
    </location>
</feature>
<reference evidence="9 10" key="1">
    <citation type="journal article" date="2012" name="Genome Biol.">
        <title>The genome of the polar eukaryotic microalga coccomyxa subellipsoidea reveals traits of cold adaptation.</title>
        <authorList>
            <person name="Blanc G."/>
            <person name="Agarkova I."/>
            <person name="Grimwood J."/>
            <person name="Kuo A."/>
            <person name="Brueggeman A."/>
            <person name="Dunigan D."/>
            <person name="Gurnon J."/>
            <person name="Ladunga I."/>
            <person name="Lindquist E."/>
            <person name="Lucas S."/>
            <person name="Pangilinan J."/>
            <person name="Proschold T."/>
            <person name="Salamov A."/>
            <person name="Schmutz J."/>
            <person name="Weeks D."/>
            <person name="Yamada T."/>
            <person name="Claverie J.M."/>
            <person name="Grigoriev I."/>
            <person name="Van Etten J."/>
            <person name="Lomsadze A."/>
            <person name="Borodovsky M."/>
        </authorList>
    </citation>
    <scope>NUCLEOTIDE SEQUENCE [LARGE SCALE GENOMIC DNA]</scope>
    <source>
        <strain evidence="9 10">C-169</strain>
    </source>
</reference>
<feature type="domain" description="SURP motif" evidence="8">
    <location>
        <begin position="204"/>
        <end position="246"/>
    </location>
</feature>
<comment type="caution">
    <text evidence="9">The sequence shown here is derived from an EMBL/GenBank/DDBJ whole genome shotgun (WGS) entry which is preliminary data.</text>
</comment>
<dbReference type="GO" id="GO:0003723">
    <property type="term" value="F:RNA binding"/>
    <property type="evidence" value="ECO:0007669"/>
    <property type="project" value="UniProtKB-KW"/>
</dbReference>
<keyword evidence="4" id="KW-0805">Transcription regulation</keyword>
<dbReference type="SMART" id="SM00648">
    <property type="entry name" value="SWAP"/>
    <property type="match status" value="2"/>
</dbReference>
<feature type="region of interest" description="Disordered" evidence="7">
    <location>
        <begin position="81"/>
        <end position="102"/>
    </location>
</feature>
<dbReference type="PANTHER" id="PTHR13161:SF15">
    <property type="entry name" value="SPLICING FACTOR, SUPPRESSOR OF WHITE-APRICOT HOMOLOG"/>
    <property type="match status" value="1"/>
</dbReference>
<gene>
    <name evidence="9" type="ORF">COCSUDRAFT_45296</name>
</gene>
<keyword evidence="2" id="KW-0677">Repeat</keyword>
<protein>
    <recommendedName>
        <fullName evidence="8">SURP motif domain-containing protein</fullName>
    </recommendedName>
</protein>
<feature type="region of interest" description="Disordered" evidence="7">
    <location>
        <begin position="471"/>
        <end position="535"/>
    </location>
</feature>
<feature type="region of interest" description="Disordered" evidence="7">
    <location>
        <begin position="374"/>
        <end position="397"/>
    </location>
</feature>
<dbReference type="InterPro" id="IPR000061">
    <property type="entry name" value="Surp"/>
</dbReference>
<dbReference type="Pfam" id="PF01805">
    <property type="entry name" value="Surp"/>
    <property type="match status" value="2"/>
</dbReference>
<dbReference type="GeneID" id="17036558"/>
<evidence type="ECO:0000256" key="5">
    <source>
        <dbReference type="ARBA" id="ARBA00023163"/>
    </source>
</evidence>
<dbReference type="EMBL" id="AGSI01000023">
    <property type="protein sequence ID" value="EIE18501.1"/>
    <property type="molecule type" value="Genomic_DNA"/>
</dbReference>
<dbReference type="KEGG" id="csl:COCSUDRAFT_45296"/>
<sequence>MSHVKQRKEHLGPFAGVDRLSTLGGTNIGLSVVGVQCTLFQDADGRIAEALEHNLLRWGPDEHALVDRFDARLLLDSIPAASTSRQVSGADEEAEEEELDEERYADLDYSREAALQHPWAAGVPPVPATLEDQPSGEDASPEGDAATGDGNFAAVGFSYGGGEGVADAIEPGSEADGEGYDPGFPMPSHLSPLLRGVTDRSHKIMMQTARFVRESGGHSELVLRVRQASNPNFTFLRPDNPRHPYFQWLVSADPQVTVEGSKEGESDEAAVPDSTAPESAADGTELAGSENALSMLSAYGSQHIGSPRSAAGEPPVATDGNAPNQAPPPGSPRLHPFDGAPAAASLAADLAITDMVCAAVTAADSATAAASVTGASQKSQHGGERTAAETAQQEGMPPEDVQAIMAKLVAFVKKNGVKFEASVRKRERANPRFAFLHPSNEHHWYYRQLLAEALGAEAAQQVFAAIPKEPSTPATTAAVSADRIGHEQEAPARSEETGAATLEGPMEGPAVGRDETADASVPTAAQAGQKLAKKPAGGAVFTIKANPSVAGIATVRRPKDYVESAEPAVLHVEGGNSPNGNTGVPPEAAPNDSAAAAANSNGSDSGSESSDSDPDREGTPQDDGLPLSEGTAEETARAASARLARAWSSGRGVESALAAAAAADAAKATDDQKAERRRLAAQLLASRRAAAAQLLAPEAPRSSTAIANHRLALLAEAIKDPDSIAPEEEKEAGEIKKVERSAAPKIASPNQAPEPQQTLPKLEDILRPRVIRSPSASGNDSPDESSNDSAGISDRHRSNRHRTEERPRPDRDSSSDRRRHAHEREHSSRQAERSSRHRHTRSRDCDRDRCPAHYCSSLTNPH</sequence>
<feature type="compositionally biased region" description="Basic and acidic residues" evidence="7">
    <location>
        <begin position="732"/>
        <end position="742"/>
    </location>
</feature>
<organism evidence="9 10">
    <name type="scientific">Coccomyxa subellipsoidea (strain C-169)</name>
    <name type="common">Green microalga</name>
    <dbReference type="NCBI Taxonomy" id="574566"/>
    <lineage>
        <taxon>Eukaryota</taxon>
        <taxon>Viridiplantae</taxon>
        <taxon>Chlorophyta</taxon>
        <taxon>core chlorophytes</taxon>
        <taxon>Trebouxiophyceae</taxon>
        <taxon>Trebouxiophyceae incertae sedis</taxon>
        <taxon>Coccomyxaceae</taxon>
        <taxon>Coccomyxa</taxon>
        <taxon>Coccomyxa subellipsoidea</taxon>
    </lineage>
</organism>
<feature type="compositionally biased region" description="Low complexity" evidence="7">
    <location>
        <begin position="471"/>
        <end position="481"/>
    </location>
</feature>
<dbReference type="PANTHER" id="PTHR13161">
    <property type="entry name" value="SPLICING FACTOR SUPPRESSOR OF WHITE APRICOT"/>
    <property type="match status" value="1"/>
</dbReference>
<keyword evidence="10" id="KW-1185">Reference proteome</keyword>
<evidence type="ECO:0000256" key="7">
    <source>
        <dbReference type="SAM" id="MobiDB-lite"/>
    </source>
</evidence>
<feature type="compositionally biased region" description="Low complexity" evidence="7">
    <location>
        <begin position="637"/>
        <end position="666"/>
    </location>
</feature>
<dbReference type="Proteomes" id="UP000007264">
    <property type="component" value="Unassembled WGS sequence"/>
</dbReference>
<dbReference type="PROSITE" id="PS50128">
    <property type="entry name" value="SURP"/>
    <property type="match status" value="2"/>
</dbReference>
<evidence type="ECO:0000256" key="6">
    <source>
        <dbReference type="ARBA" id="ARBA00023187"/>
    </source>
</evidence>
<feature type="region of interest" description="Disordered" evidence="7">
    <location>
        <begin position="718"/>
        <end position="862"/>
    </location>
</feature>